<evidence type="ECO:0000313" key="2">
    <source>
        <dbReference type="EMBL" id="QDV04704.1"/>
    </source>
</evidence>
<gene>
    <name evidence="2" type="ORF">Poly30_01970</name>
    <name evidence="3" type="ORF">Poly30_13220</name>
    <name evidence="4" type="ORF">Poly30_33660</name>
    <name evidence="5" type="ORF">Poly30_35480</name>
</gene>
<evidence type="ECO:0000313" key="6">
    <source>
        <dbReference type="Proteomes" id="UP000320390"/>
    </source>
</evidence>
<evidence type="ECO:0000313" key="3">
    <source>
        <dbReference type="EMBL" id="QDV05819.1"/>
    </source>
</evidence>
<dbReference type="EMBL" id="CP036434">
    <property type="protein sequence ID" value="QDV07833.1"/>
    <property type="molecule type" value="Genomic_DNA"/>
</dbReference>
<dbReference type="EMBL" id="CP036434">
    <property type="protein sequence ID" value="QDV04704.1"/>
    <property type="molecule type" value="Genomic_DNA"/>
</dbReference>
<evidence type="ECO:0000313" key="4">
    <source>
        <dbReference type="EMBL" id="QDV07833.1"/>
    </source>
</evidence>
<reference evidence="5 6" key="1">
    <citation type="submission" date="2019-02" db="EMBL/GenBank/DDBJ databases">
        <title>Deep-cultivation of Planctomycetes and their phenomic and genomic characterization uncovers novel biology.</title>
        <authorList>
            <person name="Wiegand S."/>
            <person name="Jogler M."/>
            <person name="Boedeker C."/>
            <person name="Pinto D."/>
            <person name="Vollmers J."/>
            <person name="Rivas-Marin E."/>
            <person name="Kohn T."/>
            <person name="Peeters S.H."/>
            <person name="Heuer A."/>
            <person name="Rast P."/>
            <person name="Oberbeckmann S."/>
            <person name="Bunk B."/>
            <person name="Jeske O."/>
            <person name="Meyerdierks A."/>
            <person name="Storesund J.E."/>
            <person name="Kallscheuer N."/>
            <person name="Luecker S."/>
            <person name="Lage O.M."/>
            <person name="Pohl T."/>
            <person name="Merkel B.J."/>
            <person name="Hornburger P."/>
            <person name="Mueller R.-W."/>
            <person name="Bruemmer F."/>
            <person name="Labrenz M."/>
            <person name="Spormann A.M."/>
            <person name="Op den Camp H."/>
            <person name="Overmann J."/>
            <person name="Amann R."/>
            <person name="Jetten M.S.M."/>
            <person name="Mascher T."/>
            <person name="Medema M.H."/>
            <person name="Devos D.P."/>
            <person name="Kaster A.-K."/>
            <person name="Ovreas L."/>
            <person name="Rohde M."/>
            <person name="Galperin M.Y."/>
            <person name="Jogler C."/>
        </authorList>
    </citation>
    <scope>NUCLEOTIDE SEQUENCE [LARGE SCALE GENOMIC DNA]</scope>
    <source>
        <strain evidence="5 6">Poly30</strain>
    </source>
</reference>
<evidence type="ECO:0000313" key="5">
    <source>
        <dbReference type="EMBL" id="QDV08012.1"/>
    </source>
</evidence>
<dbReference type="EMBL" id="CP036434">
    <property type="protein sequence ID" value="QDV08012.1"/>
    <property type="molecule type" value="Genomic_DNA"/>
</dbReference>
<name>A0A518EV85_9BACT</name>
<accession>A0A518EV85</accession>
<sequence>MEQLLDAERRPPHARPGERIHLGEAGPGHYKAENDPGAVTAVDPAFASGSPNGDDPQLLTGARVEGMSDRQSLR</sequence>
<organism evidence="5 6">
    <name type="scientific">Saltatorellus ferox</name>
    <dbReference type="NCBI Taxonomy" id="2528018"/>
    <lineage>
        <taxon>Bacteria</taxon>
        <taxon>Pseudomonadati</taxon>
        <taxon>Planctomycetota</taxon>
        <taxon>Planctomycetia</taxon>
        <taxon>Planctomycetia incertae sedis</taxon>
        <taxon>Saltatorellus</taxon>
    </lineage>
</organism>
<keyword evidence="6" id="KW-1185">Reference proteome</keyword>
<dbReference type="AlphaFoldDB" id="A0A518EV85"/>
<dbReference type="EMBL" id="CP036434">
    <property type="protein sequence ID" value="QDV05819.1"/>
    <property type="molecule type" value="Genomic_DNA"/>
</dbReference>
<dbReference type="Proteomes" id="UP000320390">
    <property type="component" value="Chromosome"/>
</dbReference>
<feature type="region of interest" description="Disordered" evidence="1">
    <location>
        <begin position="1"/>
        <end position="74"/>
    </location>
</feature>
<feature type="compositionally biased region" description="Basic and acidic residues" evidence="1">
    <location>
        <begin position="1"/>
        <end position="22"/>
    </location>
</feature>
<protein>
    <submittedName>
        <fullName evidence="5">Uncharacterized protein</fullName>
    </submittedName>
</protein>
<evidence type="ECO:0000256" key="1">
    <source>
        <dbReference type="SAM" id="MobiDB-lite"/>
    </source>
</evidence>
<proteinExistence type="predicted"/>